<evidence type="ECO:0000313" key="1">
    <source>
        <dbReference type="EMBL" id="TSK53820.1"/>
    </source>
</evidence>
<dbReference type="Proteomes" id="UP000319801">
    <property type="component" value="Unassembled WGS sequence"/>
</dbReference>
<dbReference type="EMBL" id="VCAZ01000015">
    <property type="protein sequence ID" value="TSK53820.1"/>
    <property type="molecule type" value="Genomic_DNA"/>
</dbReference>
<dbReference type="AlphaFoldDB" id="A0A556TSG8"/>
<organism evidence="1 2">
    <name type="scientific">Bagarius yarrelli</name>
    <name type="common">Goonch</name>
    <name type="synonym">Bagrus yarrelli</name>
    <dbReference type="NCBI Taxonomy" id="175774"/>
    <lineage>
        <taxon>Eukaryota</taxon>
        <taxon>Metazoa</taxon>
        <taxon>Chordata</taxon>
        <taxon>Craniata</taxon>
        <taxon>Vertebrata</taxon>
        <taxon>Euteleostomi</taxon>
        <taxon>Actinopterygii</taxon>
        <taxon>Neopterygii</taxon>
        <taxon>Teleostei</taxon>
        <taxon>Ostariophysi</taxon>
        <taxon>Siluriformes</taxon>
        <taxon>Sisoridae</taxon>
        <taxon>Sisorinae</taxon>
        <taxon>Bagarius</taxon>
    </lineage>
</organism>
<evidence type="ECO:0000313" key="2">
    <source>
        <dbReference type="Proteomes" id="UP000319801"/>
    </source>
</evidence>
<reference evidence="1 2" key="1">
    <citation type="journal article" date="2019" name="Genome Biol. Evol.">
        <title>Whole-Genome Sequencing of the Giant Devil Catfish, Bagarius yarrelli.</title>
        <authorList>
            <person name="Jiang W."/>
            <person name="Lv Y."/>
            <person name="Cheng L."/>
            <person name="Yang K."/>
            <person name="Chao B."/>
            <person name="Wang X."/>
            <person name="Li Y."/>
            <person name="Pan X."/>
            <person name="You X."/>
            <person name="Zhang Y."/>
            <person name="Yang J."/>
            <person name="Li J."/>
            <person name="Zhang X."/>
            <person name="Liu S."/>
            <person name="Sun C."/>
            <person name="Yang J."/>
            <person name="Shi Q."/>
        </authorList>
    </citation>
    <scope>NUCLEOTIDE SEQUENCE [LARGE SCALE GENOMIC DNA]</scope>
    <source>
        <strain evidence="1">JWS20170419001</strain>
        <tissue evidence="1">Muscle</tissue>
    </source>
</reference>
<comment type="caution">
    <text evidence="1">The sequence shown here is derived from an EMBL/GenBank/DDBJ whole genome shotgun (WGS) entry which is preliminary data.</text>
</comment>
<sequence length="89" mass="10057">MERQFYLKDLSKALCSAKLAPLAVCTVQVSRGPLGITRQDGYDRSRIGFHCRSAALDDRESKPLILDGCPSSKLKIHRLTLELLKFFDF</sequence>
<proteinExistence type="predicted"/>
<accession>A0A556TSG8</accession>
<protein>
    <submittedName>
        <fullName evidence="1">Uncharacterized protein</fullName>
    </submittedName>
</protein>
<gene>
    <name evidence="1" type="ORF">Baya_3380</name>
</gene>
<keyword evidence="2" id="KW-1185">Reference proteome</keyword>
<name>A0A556TSG8_BAGYA</name>